<evidence type="ECO:0000256" key="1">
    <source>
        <dbReference type="SAM" id="MobiDB-lite"/>
    </source>
</evidence>
<organism evidence="2 3">
    <name type="scientific">Toxoplasma gondii (strain ATCC 50861 / VEG)</name>
    <dbReference type="NCBI Taxonomy" id="432359"/>
    <lineage>
        <taxon>Eukaryota</taxon>
        <taxon>Sar</taxon>
        <taxon>Alveolata</taxon>
        <taxon>Apicomplexa</taxon>
        <taxon>Conoidasida</taxon>
        <taxon>Coccidia</taxon>
        <taxon>Eucoccidiorida</taxon>
        <taxon>Eimeriorina</taxon>
        <taxon>Sarcocystidae</taxon>
        <taxon>Toxoplasma</taxon>
    </lineage>
</organism>
<feature type="region of interest" description="Disordered" evidence="1">
    <location>
        <begin position="73"/>
        <end position="247"/>
    </location>
</feature>
<gene>
    <name evidence="2" type="ORF">TGVEG_243110</name>
</gene>
<evidence type="ECO:0000313" key="2">
    <source>
        <dbReference type="EMBL" id="ESS31565.1"/>
    </source>
</evidence>
<dbReference type="EMBL" id="AAYL02000171">
    <property type="protein sequence ID" value="ESS31565.1"/>
    <property type="molecule type" value="Genomic_DNA"/>
</dbReference>
<proteinExistence type="predicted"/>
<comment type="caution">
    <text evidence="2">The sequence shown here is derived from an EMBL/GenBank/DDBJ whole genome shotgun (WGS) entry which is preliminary data.</text>
</comment>
<feature type="compositionally biased region" description="Low complexity" evidence="1">
    <location>
        <begin position="73"/>
        <end position="86"/>
    </location>
</feature>
<name>A0A125YG65_TOXGV</name>
<evidence type="ECO:0000313" key="3">
    <source>
        <dbReference type="Proteomes" id="UP000002226"/>
    </source>
</evidence>
<keyword evidence="3" id="KW-1185">Reference proteome</keyword>
<protein>
    <submittedName>
        <fullName evidence="2">Toxoplasma gondii family A protein</fullName>
    </submittedName>
</protein>
<feature type="compositionally biased region" description="Pro residues" evidence="1">
    <location>
        <begin position="146"/>
        <end position="155"/>
    </location>
</feature>
<dbReference type="PaxDb" id="5811-TGME49_043110"/>
<dbReference type="VEuPathDB" id="ToxoDB:TGVEG_243110"/>
<feature type="compositionally biased region" description="Low complexity" evidence="1">
    <location>
        <begin position="136"/>
        <end position="145"/>
    </location>
</feature>
<feature type="compositionally biased region" description="Acidic residues" evidence="1">
    <location>
        <begin position="183"/>
        <end position="192"/>
    </location>
</feature>
<dbReference type="Proteomes" id="UP000002226">
    <property type="component" value="Unassembled WGS sequence"/>
</dbReference>
<accession>A0A125YG65</accession>
<dbReference type="AlphaFoldDB" id="A0A125YG65"/>
<dbReference type="OMA" id="VISCCIV"/>
<sequence length="431" mass="45920">MRSRMGAAISQKLWRRDAFPGYSRPLWMRSSAHVGRGEEVPAGTVANYTLSNLPADSMSEGLSLCVRFMTSAAATTSTTAKSPTAAVDSTTMPSESTEGSSTGPAASSGSTSLSGGGSDSSTDPSRPLQPSPELQPPKQAQLAPQQQPPEAPQKPAPSKSPASSRPKEKLPPTLPDDGLKGDEGEDPGEAGEEGVQGEFTHGGASQDETDALEKQEELHPVPADNAINEPRSSIVGSPQNHTTPNINTEAAEQGNSTAASVEKEHQPLQPLDEAAVQAKPVENPGQDNASDDAPSLEAAFRRRDFYGDTPDDRCALRRLGFFTHDTVVISCCIVGSNDTSVQHLILGRNVGTLGTFSGDAQFLVQTLSHPVGRSQRQFVYSSRIRCDPLRPVSKILRRNTRSTCVTWSRRTHYMYQPSTFLGDSANSLPAD</sequence>
<feature type="compositionally biased region" description="Polar residues" evidence="1">
    <location>
        <begin position="230"/>
        <end position="247"/>
    </location>
</feature>
<reference evidence="2" key="1">
    <citation type="submission" date="2007-03" db="EMBL/GenBank/DDBJ databases">
        <authorList>
            <person name="Paulsen I."/>
        </authorList>
    </citation>
    <scope>NUCLEOTIDE SEQUENCE</scope>
    <source>
        <strain evidence="2">VEG</strain>
    </source>
</reference>
<feature type="compositionally biased region" description="Low complexity" evidence="1">
    <location>
        <begin position="96"/>
        <end position="125"/>
    </location>
</feature>